<keyword evidence="1" id="KW-0812">Transmembrane</keyword>
<keyword evidence="3" id="KW-1185">Reference proteome</keyword>
<keyword evidence="1" id="KW-1133">Transmembrane helix</keyword>
<feature type="transmembrane region" description="Helical" evidence="1">
    <location>
        <begin position="7"/>
        <end position="25"/>
    </location>
</feature>
<reference evidence="3" key="1">
    <citation type="submission" date="2015-06" db="EMBL/GenBank/DDBJ databases">
        <title>Isolation and characterization of a T4-like phage QL01 with wide host range against APEC.</title>
        <authorList>
            <person name="Xu J."/>
            <person name="Chen M."/>
            <person name="Zhang W."/>
        </authorList>
    </citation>
    <scope>NUCLEOTIDE SEQUENCE [LARGE SCALE GENOMIC DNA]</scope>
</reference>
<dbReference type="KEGG" id="vg:26629819"/>
<dbReference type="EMBL" id="KT176190">
    <property type="protein sequence ID" value="AKU42757.1"/>
    <property type="molecule type" value="Genomic_DNA"/>
</dbReference>
<organism evidence="2 3">
    <name type="scientific">Escherichia phage QL01</name>
    <dbReference type="NCBI Taxonomy" id="1673871"/>
    <lineage>
        <taxon>Viruses</taxon>
        <taxon>Duplodnaviria</taxon>
        <taxon>Heunggongvirae</taxon>
        <taxon>Uroviricota</taxon>
        <taxon>Caudoviricetes</taxon>
        <taxon>Pantevenvirales</taxon>
        <taxon>Straboviridae</taxon>
        <taxon>Tevenvirinae</taxon>
        <taxon>Dhakavirus</taxon>
        <taxon>Dhakavirus ql01</taxon>
    </lineage>
</organism>
<sequence length="92" mass="10656">MDLNSKILILAFAVAISYIVLSPIMDDVAYKREIEVVAATYNANNKECPNKNGMDLIKAHYMLSITSPIQRNWVEYNFNDVFYSYCRKLKKL</sequence>
<dbReference type="GeneID" id="26629819"/>
<accession>A0A0K1LJR9</accession>
<evidence type="ECO:0000256" key="1">
    <source>
        <dbReference type="SAM" id="Phobius"/>
    </source>
</evidence>
<keyword evidence="1" id="KW-0472">Membrane</keyword>
<evidence type="ECO:0000313" key="3">
    <source>
        <dbReference type="Proteomes" id="UP000203373"/>
    </source>
</evidence>
<gene>
    <name evidence="2" type="ORF">QL01_100</name>
</gene>
<proteinExistence type="predicted"/>
<name>A0A0K1LJR9_9CAUD</name>
<protein>
    <submittedName>
        <fullName evidence="2">Uncharacterized protein</fullName>
    </submittedName>
</protein>
<dbReference type="Proteomes" id="UP000203373">
    <property type="component" value="Segment"/>
</dbReference>
<dbReference type="RefSeq" id="YP_009202831.1">
    <property type="nucleotide sequence ID" value="NC_028847.1"/>
</dbReference>
<evidence type="ECO:0000313" key="2">
    <source>
        <dbReference type="EMBL" id="AKU42757.1"/>
    </source>
</evidence>